<feature type="transmembrane region" description="Helical" evidence="1">
    <location>
        <begin position="9"/>
        <end position="26"/>
    </location>
</feature>
<feature type="transmembrane region" description="Helical" evidence="1">
    <location>
        <begin position="32"/>
        <end position="51"/>
    </location>
</feature>
<comment type="caution">
    <text evidence="2">The sequence shown here is derived from an EMBL/GenBank/DDBJ whole genome shotgun (WGS) entry which is preliminary data.</text>
</comment>
<feature type="transmembrane region" description="Helical" evidence="1">
    <location>
        <begin position="94"/>
        <end position="113"/>
    </location>
</feature>
<name>A0AB36JVY2_9GAMM</name>
<organism evidence="2 3">
    <name type="scientific">Salinivibrio kushneri</name>
    <dbReference type="NCBI Taxonomy" id="1908198"/>
    <lineage>
        <taxon>Bacteria</taxon>
        <taxon>Pseudomonadati</taxon>
        <taxon>Pseudomonadota</taxon>
        <taxon>Gammaproteobacteria</taxon>
        <taxon>Vibrionales</taxon>
        <taxon>Vibrionaceae</taxon>
        <taxon>Salinivibrio</taxon>
    </lineage>
</organism>
<evidence type="ECO:0000313" key="2">
    <source>
        <dbReference type="EMBL" id="OOE39324.1"/>
    </source>
</evidence>
<feature type="transmembrane region" description="Helical" evidence="1">
    <location>
        <begin position="242"/>
        <end position="263"/>
    </location>
</feature>
<sequence>MDVIKHKSLYPLFIFLFVLFPTFPTYTKSGVYLGTFIPLIISTCFFIFICLKKKLLPRFATKLAFSYFIFFIGLTFLSLIVDSGRIVMRDFIELIKPVLGLLAFTSGYVWFDSLRDFKIYLVKPFIILLLIVASIGVLEATAGLDVITHVLYTAPRPVLEGKALSPFGITYFFATFMLLGCLLFLFLALSVSKWYSLAFFTTILALLLSQSRTLILSLAVAVFFVSFVYIFYVGFPYRRRVFFSGLTIILSSMIVVLMFPSLIEDQLSYAYIGIKHLLSNGIDLGSEQGSANIRVSQFIWVVNNSSTANIIGSGIGKGYVPLLESFYALYVYRYGAIGVMLYVFLGIFFLIMTLRVAKAALSLYDWHMFSLSMAMNVFLIVLPITSLSSVITDQIIFIPFYYGFLGFFVKYYYISKTYRCANYLSFR</sequence>
<feature type="transmembrane region" description="Helical" evidence="1">
    <location>
        <begin position="63"/>
        <end position="82"/>
    </location>
</feature>
<keyword evidence="1" id="KW-0812">Transmembrane</keyword>
<keyword evidence="1" id="KW-0472">Membrane</keyword>
<dbReference type="AlphaFoldDB" id="A0AB36JVY2"/>
<keyword evidence="1" id="KW-1133">Transmembrane helix</keyword>
<protein>
    <submittedName>
        <fullName evidence="2">Uncharacterized protein</fullName>
    </submittedName>
</protein>
<gene>
    <name evidence="2" type="ORF">BZG00_10570</name>
</gene>
<feature type="transmembrane region" description="Helical" evidence="1">
    <location>
        <begin position="394"/>
        <end position="413"/>
    </location>
</feature>
<dbReference type="RefSeq" id="WP_077659439.1">
    <property type="nucleotide sequence ID" value="NZ_CP040021.1"/>
</dbReference>
<feature type="transmembrane region" description="Helical" evidence="1">
    <location>
        <begin position="331"/>
        <end position="354"/>
    </location>
</feature>
<feature type="transmembrane region" description="Helical" evidence="1">
    <location>
        <begin position="125"/>
        <end position="147"/>
    </location>
</feature>
<dbReference type="Proteomes" id="UP000189021">
    <property type="component" value="Unassembled WGS sequence"/>
</dbReference>
<evidence type="ECO:0000256" key="1">
    <source>
        <dbReference type="SAM" id="Phobius"/>
    </source>
</evidence>
<keyword evidence="3" id="KW-1185">Reference proteome</keyword>
<dbReference type="EMBL" id="MUEK01000009">
    <property type="protein sequence ID" value="OOE39324.1"/>
    <property type="molecule type" value="Genomic_DNA"/>
</dbReference>
<feature type="transmembrane region" description="Helical" evidence="1">
    <location>
        <begin position="215"/>
        <end position="235"/>
    </location>
</feature>
<evidence type="ECO:0000313" key="3">
    <source>
        <dbReference type="Proteomes" id="UP000189021"/>
    </source>
</evidence>
<feature type="transmembrane region" description="Helical" evidence="1">
    <location>
        <begin position="167"/>
        <end position="187"/>
    </location>
</feature>
<feature type="transmembrane region" description="Helical" evidence="1">
    <location>
        <begin position="366"/>
        <end position="388"/>
    </location>
</feature>
<feature type="transmembrane region" description="Helical" evidence="1">
    <location>
        <begin position="194"/>
        <end position="209"/>
    </location>
</feature>
<reference evidence="2 3" key="1">
    <citation type="journal article" date="2017" name="Genome Announc.">
        <title>Draft Genome Sequences of Salinivibrio proteolyticus, Salinivibrio sharmensis, Salinivibrio siamensis, Salinivibrio costicola subsp. alcaliphilus, Salinivibrio costicola subsp. vallismortis, and 29 New Isolates Belonging to the Genus Salinivibrio.</title>
        <authorList>
            <person name="Lopez-Hermoso C."/>
            <person name="de la Haba R.R."/>
            <person name="Sanchez-Porro C."/>
            <person name="Bayliss S.C."/>
            <person name="Feil E.J."/>
            <person name="Ventosa A."/>
        </authorList>
    </citation>
    <scope>NUCLEOTIDE SEQUENCE [LARGE SCALE GENOMIC DNA]</scope>
    <source>
        <strain evidence="2 3">AL184</strain>
    </source>
</reference>
<proteinExistence type="predicted"/>
<accession>A0AB36JVY2</accession>